<dbReference type="EMBL" id="KI394460">
    <property type="protein sequence ID" value="ERN02985.1"/>
    <property type="molecule type" value="Genomic_DNA"/>
</dbReference>
<dbReference type="HOGENOM" id="CLU_2336480_0_0_1"/>
<dbReference type="Gramene" id="ERN02985">
    <property type="protein sequence ID" value="ERN02985"/>
    <property type="gene ID" value="AMTR_s00134p00119180"/>
</dbReference>
<accession>W1P7M5</accession>
<name>W1P7M5_AMBTC</name>
<gene>
    <name evidence="1" type="ORF">AMTR_s00134p00119180</name>
</gene>
<dbReference type="AlphaFoldDB" id="W1P7M5"/>
<evidence type="ECO:0000313" key="2">
    <source>
        <dbReference type="Proteomes" id="UP000017836"/>
    </source>
</evidence>
<proteinExistence type="predicted"/>
<organism evidence="1 2">
    <name type="scientific">Amborella trichopoda</name>
    <dbReference type="NCBI Taxonomy" id="13333"/>
    <lineage>
        <taxon>Eukaryota</taxon>
        <taxon>Viridiplantae</taxon>
        <taxon>Streptophyta</taxon>
        <taxon>Embryophyta</taxon>
        <taxon>Tracheophyta</taxon>
        <taxon>Spermatophyta</taxon>
        <taxon>Magnoliopsida</taxon>
        <taxon>Amborellales</taxon>
        <taxon>Amborellaceae</taxon>
        <taxon>Amborella</taxon>
    </lineage>
</organism>
<dbReference type="Proteomes" id="UP000017836">
    <property type="component" value="Unassembled WGS sequence"/>
</dbReference>
<sequence>MVVPLSSIPVEEAIEENAALTVSNNPIRSVLLLHDTPMSGGIVATLDDTAKEDDSLRIMLDDLGLDYTFQSLWSCKLIKTISELRRPLGRKLRRKQGR</sequence>
<reference evidence="2" key="1">
    <citation type="journal article" date="2013" name="Science">
        <title>The Amborella genome and the evolution of flowering plants.</title>
        <authorList>
            <consortium name="Amborella Genome Project"/>
        </authorList>
    </citation>
    <scope>NUCLEOTIDE SEQUENCE [LARGE SCALE GENOMIC DNA]</scope>
</reference>
<evidence type="ECO:0000313" key="1">
    <source>
        <dbReference type="EMBL" id="ERN02985.1"/>
    </source>
</evidence>
<keyword evidence="2" id="KW-1185">Reference proteome</keyword>
<protein>
    <submittedName>
        <fullName evidence="1">Uncharacterized protein</fullName>
    </submittedName>
</protein>